<proteinExistence type="predicted"/>
<accession>I0L7N1</accession>
<reference evidence="1 2" key="1">
    <citation type="journal article" date="2012" name="J. Bacteriol.">
        <title>Genome Sequence of Micromonospora lupini Lupac 08, Isolated from Root Nodules of Lupinus angustifolius.</title>
        <authorList>
            <person name="Alonso-Vega P."/>
            <person name="Normand P."/>
            <person name="Bacigalupe R."/>
            <person name="Pujic P."/>
            <person name="Lajus A."/>
            <person name="Vallenet D."/>
            <person name="Carro L."/>
            <person name="Coll P."/>
            <person name="Trujillo M.E."/>
        </authorList>
    </citation>
    <scope>NUCLEOTIDE SEQUENCE [LARGE SCALE GENOMIC DNA]</scope>
    <source>
        <strain evidence="1 2">Lupac 08</strain>
    </source>
</reference>
<dbReference type="RefSeq" id="WP_007462292.1">
    <property type="nucleotide sequence ID" value="NZ_HF570108.1"/>
</dbReference>
<dbReference type="Pfam" id="PF10049">
    <property type="entry name" value="DUF2283"/>
    <property type="match status" value="1"/>
</dbReference>
<dbReference type="STRING" id="1150864.MILUP08_44706"/>
<gene>
    <name evidence="1" type="ORF">MILUP08_44706</name>
</gene>
<evidence type="ECO:0000313" key="1">
    <source>
        <dbReference type="EMBL" id="CCH19828.1"/>
    </source>
</evidence>
<dbReference type="OrthoDB" id="2911799at2"/>
<dbReference type="eggNOG" id="COG5428">
    <property type="taxonomic scope" value="Bacteria"/>
</dbReference>
<dbReference type="InterPro" id="IPR019270">
    <property type="entry name" value="DUF2283"/>
</dbReference>
<name>I0L7N1_9ACTN</name>
<protein>
    <recommendedName>
        <fullName evidence="3">DUF2283 domain-containing protein</fullName>
    </recommendedName>
</protein>
<evidence type="ECO:0000313" key="2">
    <source>
        <dbReference type="Proteomes" id="UP000003448"/>
    </source>
</evidence>
<dbReference type="EMBL" id="CAIE01000036">
    <property type="protein sequence ID" value="CCH19828.1"/>
    <property type="molecule type" value="Genomic_DNA"/>
</dbReference>
<sequence>MYTEKRIPLLCSYDSDADTAYIYLDHPIPPAAAQRVIPFDPDQGMFNLDLNPEGHVVGLEILGARSRLPPALLQAILKNQDQTENKP</sequence>
<dbReference type="Proteomes" id="UP000003448">
    <property type="component" value="Unassembled WGS sequence"/>
</dbReference>
<keyword evidence="2" id="KW-1185">Reference proteome</keyword>
<dbReference type="AlphaFoldDB" id="I0L7N1"/>
<organism evidence="1 2">
    <name type="scientific">Micromonospora lupini str. Lupac 08</name>
    <dbReference type="NCBI Taxonomy" id="1150864"/>
    <lineage>
        <taxon>Bacteria</taxon>
        <taxon>Bacillati</taxon>
        <taxon>Actinomycetota</taxon>
        <taxon>Actinomycetes</taxon>
        <taxon>Micromonosporales</taxon>
        <taxon>Micromonosporaceae</taxon>
        <taxon>Micromonospora</taxon>
    </lineage>
</organism>
<evidence type="ECO:0008006" key="3">
    <source>
        <dbReference type="Google" id="ProtNLM"/>
    </source>
</evidence>